<name>A0A449BDD7_HAPAX</name>
<keyword evidence="4" id="KW-1185">Reference proteome</keyword>
<dbReference type="GO" id="GO:0008236">
    <property type="term" value="F:serine-type peptidase activity"/>
    <property type="evidence" value="ECO:0007669"/>
    <property type="project" value="InterPro"/>
</dbReference>
<dbReference type="Gene3D" id="3.90.226.10">
    <property type="entry name" value="2-enoyl-CoA Hydratase, Chain A, domain 1"/>
    <property type="match status" value="1"/>
</dbReference>
<protein>
    <submittedName>
        <fullName evidence="3">Transmembrane protein and tail specific protease</fullName>
    </submittedName>
</protein>
<accession>A0A449BDD7</accession>
<organism evidence="3 4">
    <name type="scientific">Haploplasma axanthum</name>
    <name type="common">Acholeplasma axanthum</name>
    <dbReference type="NCBI Taxonomy" id="29552"/>
    <lineage>
        <taxon>Bacteria</taxon>
        <taxon>Bacillati</taxon>
        <taxon>Mycoplasmatota</taxon>
        <taxon>Mollicutes</taxon>
        <taxon>Acholeplasmatales</taxon>
        <taxon>Acholeplasmataceae</taxon>
        <taxon>Haploplasma</taxon>
    </lineage>
</organism>
<dbReference type="EMBL" id="LR215048">
    <property type="protein sequence ID" value="VEU80320.1"/>
    <property type="molecule type" value="Genomic_DNA"/>
</dbReference>
<keyword evidence="3" id="KW-0645">Protease</keyword>
<feature type="domain" description="Tail specific protease" evidence="2">
    <location>
        <begin position="335"/>
        <end position="532"/>
    </location>
</feature>
<dbReference type="STRING" id="1278311.GCA_000428705_00743"/>
<dbReference type="AlphaFoldDB" id="A0A449BDD7"/>
<keyword evidence="1 3" id="KW-0812">Transmembrane</keyword>
<dbReference type="RefSeq" id="WP_026390362.1">
    <property type="nucleotide sequence ID" value="NZ_LR215048.1"/>
</dbReference>
<reference evidence="3 4" key="1">
    <citation type="submission" date="2019-01" db="EMBL/GenBank/DDBJ databases">
        <authorList>
            <consortium name="Pathogen Informatics"/>
        </authorList>
    </citation>
    <scope>NUCLEOTIDE SEQUENCE [LARGE SCALE GENOMIC DNA]</scope>
    <source>
        <strain evidence="3 4">NCTC10138</strain>
    </source>
</reference>
<dbReference type="InterPro" id="IPR005151">
    <property type="entry name" value="Tail-specific_protease"/>
</dbReference>
<proteinExistence type="predicted"/>
<evidence type="ECO:0000313" key="4">
    <source>
        <dbReference type="Proteomes" id="UP000289841"/>
    </source>
</evidence>
<dbReference type="OrthoDB" id="2040956at2"/>
<gene>
    <name evidence="3" type="ORF">NCTC10138_00689</name>
</gene>
<evidence type="ECO:0000259" key="2">
    <source>
        <dbReference type="SMART" id="SM00245"/>
    </source>
</evidence>
<dbReference type="InterPro" id="IPR029045">
    <property type="entry name" value="ClpP/crotonase-like_dom_sf"/>
</dbReference>
<keyword evidence="3" id="KW-0378">Hydrolase</keyword>
<evidence type="ECO:0000256" key="1">
    <source>
        <dbReference type="SAM" id="Phobius"/>
    </source>
</evidence>
<keyword evidence="1" id="KW-0472">Membrane</keyword>
<dbReference type="Proteomes" id="UP000289841">
    <property type="component" value="Chromosome"/>
</dbReference>
<dbReference type="SMART" id="SM00245">
    <property type="entry name" value="TSPc"/>
    <property type="match status" value="1"/>
</dbReference>
<evidence type="ECO:0000313" key="3">
    <source>
        <dbReference type="EMBL" id="VEU80320.1"/>
    </source>
</evidence>
<feature type="transmembrane region" description="Helical" evidence="1">
    <location>
        <begin position="6"/>
        <end position="26"/>
    </location>
</feature>
<sequence length="548" mass="62501">MVKKTLIKILILSTVIIAVIVGVNLFNEQRMKNLRVDTSKDRVVQTKFTNISKEYKNARDTKVDLFYFKDSNLPFIDVEEYIWMLNGVYYSQYFEFNKNVTDEILDVTFEVEYDDGEVLSHSINFDFKKDLISLESLDFFDIYIVQTATNYSEGLKNLEPRITEGESVTYELGKYDFDMVVNNKKFLVPLHVINLLFNQSAYFDVYYNSDRLYGIDTSDLGKTEIQKIIKSNNNKNDVPEDIRLATYNYLAFTLNYFYGLKSDKGIINGYDFISEYQNDFMNSDIGKAVFDVTTKLDDLHTSHLMRGYYNYNGGATTYDTENQGSNIKAFYNGLANVQQQAIKHFGLSITGNIKIKDHELIDNGKTAIIYLTGFEVKTPNDIKKIMKKFDDKVENVIIDLTLNTGGNLGAVLRMFAMMTDEEIWYHAQNPLDKAKVSYGVTGDVKAEFSNYNYYIKTSSVTFSAANLTASIAKELGIPVIGQKSSGGASSIGFFVLPDGSIIIMSSNMILSRLEEGIYYSIENGIEPDYLLKDLYDEKEIIDVILKNQ</sequence>
<dbReference type="SUPFAM" id="SSF52096">
    <property type="entry name" value="ClpP/crotonase"/>
    <property type="match status" value="1"/>
</dbReference>
<dbReference type="KEGG" id="aaxa:NCTC10138_00689"/>
<keyword evidence="1" id="KW-1133">Transmembrane helix</keyword>
<dbReference type="Pfam" id="PF03572">
    <property type="entry name" value="Peptidase_S41"/>
    <property type="match status" value="1"/>
</dbReference>
<dbReference type="GO" id="GO:0006508">
    <property type="term" value="P:proteolysis"/>
    <property type="evidence" value="ECO:0007669"/>
    <property type="project" value="UniProtKB-KW"/>
</dbReference>